<keyword evidence="3" id="KW-1185">Reference proteome</keyword>
<name>A0A9P1EGE9_CUSEU</name>
<organism evidence="2 3">
    <name type="scientific">Cuscuta europaea</name>
    <name type="common">European dodder</name>
    <dbReference type="NCBI Taxonomy" id="41803"/>
    <lineage>
        <taxon>Eukaryota</taxon>
        <taxon>Viridiplantae</taxon>
        <taxon>Streptophyta</taxon>
        <taxon>Embryophyta</taxon>
        <taxon>Tracheophyta</taxon>
        <taxon>Spermatophyta</taxon>
        <taxon>Magnoliopsida</taxon>
        <taxon>eudicotyledons</taxon>
        <taxon>Gunneridae</taxon>
        <taxon>Pentapetalae</taxon>
        <taxon>asterids</taxon>
        <taxon>lamiids</taxon>
        <taxon>Solanales</taxon>
        <taxon>Convolvulaceae</taxon>
        <taxon>Cuscuteae</taxon>
        <taxon>Cuscuta</taxon>
        <taxon>Cuscuta subgen. Cuscuta</taxon>
    </lineage>
</organism>
<reference evidence="2" key="1">
    <citation type="submission" date="2022-07" db="EMBL/GenBank/DDBJ databases">
        <authorList>
            <person name="Macas J."/>
            <person name="Novak P."/>
            <person name="Neumann P."/>
        </authorList>
    </citation>
    <scope>NUCLEOTIDE SEQUENCE</scope>
</reference>
<evidence type="ECO:0000313" key="2">
    <source>
        <dbReference type="EMBL" id="CAH9104581.1"/>
    </source>
</evidence>
<evidence type="ECO:0000256" key="1">
    <source>
        <dbReference type="SAM" id="MobiDB-lite"/>
    </source>
</evidence>
<comment type="caution">
    <text evidence="2">The sequence shown here is derived from an EMBL/GenBank/DDBJ whole genome shotgun (WGS) entry which is preliminary data.</text>
</comment>
<feature type="region of interest" description="Disordered" evidence="1">
    <location>
        <begin position="115"/>
        <end position="139"/>
    </location>
</feature>
<evidence type="ECO:0000313" key="3">
    <source>
        <dbReference type="Proteomes" id="UP001152484"/>
    </source>
</evidence>
<proteinExistence type="predicted"/>
<protein>
    <submittedName>
        <fullName evidence="2">Uncharacterized protein</fullName>
    </submittedName>
</protein>
<dbReference type="AlphaFoldDB" id="A0A9P1EGE9"/>
<dbReference type="OrthoDB" id="1303002at2759"/>
<feature type="compositionally biased region" description="Basic residues" evidence="1">
    <location>
        <begin position="127"/>
        <end position="139"/>
    </location>
</feature>
<dbReference type="Proteomes" id="UP001152484">
    <property type="component" value="Unassembled WGS sequence"/>
</dbReference>
<dbReference type="EMBL" id="CAMAPE010000046">
    <property type="protein sequence ID" value="CAH9104581.1"/>
    <property type="molecule type" value="Genomic_DNA"/>
</dbReference>
<gene>
    <name evidence="2" type="ORF">CEURO_LOCUS16604</name>
</gene>
<accession>A0A9P1EGE9</accession>
<sequence length="139" mass="16688">MPCVTKKFDEPICSYTRASSELRKAWLSLFKEKYYWRPEYESRIKKNFNKKGSEGLSRALSSARKNKQRPEWIILPIWVQLLEQWRDGKFISKCNTNKKTRTLMWAWRCTRGDLSPSQSTADDMRKSIKKQHPQKKYFC</sequence>